<dbReference type="SUPFAM" id="SSF90229">
    <property type="entry name" value="CCCH zinc finger"/>
    <property type="match status" value="1"/>
</dbReference>
<proteinExistence type="predicted"/>
<feature type="compositionally biased region" description="Polar residues" evidence="5">
    <location>
        <begin position="284"/>
        <end position="309"/>
    </location>
</feature>
<dbReference type="RefSeq" id="XP_027336824.1">
    <property type="nucleotide sequence ID" value="XM_027481023.1"/>
</dbReference>
<dbReference type="InterPro" id="IPR000571">
    <property type="entry name" value="Znf_CCCH"/>
</dbReference>
<dbReference type="GeneID" id="113850466"/>
<evidence type="ECO:0000256" key="5">
    <source>
        <dbReference type="SAM" id="MobiDB-lite"/>
    </source>
</evidence>
<dbReference type="PANTHER" id="PTHR35323">
    <property type="entry name" value="SAP DOMAIN-CONTAINING PROTEIN"/>
    <property type="match status" value="1"/>
</dbReference>
<dbReference type="AlphaFoldDB" id="A0A8B8K009"/>
<evidence type="ECO:0000313" key="9">
    <source>
        <dbReference type="RefSeq" id="XP_027336824.1"/>
    </source>
</evidence>
<dbReference type="Proteomes" id="UP000694853">
    <property type="component" value="Unplaced"/>
</dbReference>
<evidence type="ECO:0000259" key="7">
    <source>
        <dbReference type="PROSITE" id="PS50800"/>
    </source>
</evidence>
<dbReference type="GO" id="GO:0008270">
    <property type="term" value="F:zinc ion binding"/>
    <property type="evidence" value="ECO:0007669"/>
    <property type="project" value="UniProtKB-KW"/>
</dbReference>
<dbReference type="PROSITE" id="PS50800">
    <property type="entry name" value="SAP"/>
    <property type="match status" value="1"/>
</dbReference>
<dbReference type="PROSITE" id="PS50103">
    <property type="entry name" value="ZF_C3H1"/>
    <property type="match status" value="1"/>
</dbReference>
<keyword evidence="2 4" id="KW-0863">Zinc-finger</keyword>
<accession>A0A8B8K009</accession>
<dbReference type="Gene3D" id="1.10.720.30">
    <property type="entry name" value="SAP domain"/>
    <property type="match status" value="1"/>
</dbReference>
<keyword evidence="1 4" id="KW-0479">Metal-binding</keyword>
<evidence type="ECO:0000256" key="4">
    <source>
        <dbReference type="PROSITE-ProRule" id="PRU00723"/>
    </source>
</evidence>
<dbReference type="KEGG" id="aprc:113850466"/>
<feature type="domain" description="C3H1-type" evidence="6">
    <location>
        <begin position="454"/>
        <end position="481"/>
    </location>
</feature>
<keyword evidence="3 4" id="KW-0862">Zinc</keyword>
<feature type="compositionally biased region" description="Basic and acidic residues" evidence="5">
    <location>
        <begin position="273"/>
        <end position="283"/>
    </location>
</feature>
<evidence type="ECO:0000313" key="8">
    <source>
        <dbReference type="Proteomes" id="UP000694853"/>
    </source>
</evidence>
<sequence>MATKDSPLQLPELSIQSEESDTGSDWDNSEKGPDYDLLEETQINFSNLSLKKAKARIVKDKGLCSETAPEAIDVTASFVDEEGYEKVQKIIEAGLLEKLKVDECKVYLRKHGLRLTGNKDTLLQRIKEHLEILNGGGEKKYPRFSFVLNCKGDACTGDVVLFEQNVYEMFNIASRSASGPPCGKRIVAGRIVKESYGAAKQQHTFTIEVLWSKGEKPLPPLYPLLIKGRNLYRLKTLRQKWEDEAKRLKILMEKHSRGSFARADREARIQEKEKRKTNMENRVSKQVSVKNQCQSHSHVTMSPYQPQERNVSINPEKSEFPSQNSGLSANIRKEACVIVNKPAAVTEQHGMSFDSKTVAMRSDQLASSGRTSFTHHIHNQQTWKHPSDYRSTFAIDHMRGAELGANYNYVDLHSREKPTFIEKNQNLVQTTWKAHHMPLANANQVHPLMPNRSYKPNQLCRHYSRGWCRFGDNCKFLHDFRGKRNA</sequence>
<evidence type="ECO:0000256" key="3">
    <source>
        <dbReference type="ARBA" id="ARBA00022833"/>
    </source>
</evidence>
<feature type="zinc finger region" description="C3H1-type" evidence="4">
    <location>
        <begin position="454"/>
        <end position="481"/>
    </location>
</feature>
<reference evidence="8" key="1">
    <citation type="journal article" date="2019" name="Toxins">
        <title>Detection of Abrin-Like and Prepropulchellin-Like Toxin Genes and Transcripts Using Whole Genome Sequencing and Full-Length Transcript Sequencing of Abrus precatorius.</title>
        <authorList>
            <person name="Hovde B.T."/>
            <person name="Daligault H.E."/>
            <person name="Hanschen E.R."/>
            <person name="Kunde Y.A."/>
            <person name="Johnson M.B."/>
            <person name="Starkenburg S.R."/>
            <person name="Johnson S.L."/>
        </authorList>
    </citation>
    <scope>NUCLEOTIDE SEQUENCE [LARGE SCALE GENOMIC DNA]</scope>
</reference>
<keyword evidence="8" id="KW-1185">Reference proteome</keyword>
<feature type="region of interest" description="Disordered" evidence="5">
    <location>
        <begin position="273"/>
        <end position="309"/>
    </location>
</feature>
<dbReference type="InterPro" id="IPR036855">
    <property type="entry name" value="Znf_CCCH_sf"/>
</dbReference>
<feature type="region of interest" description="Disordered" evidence="5">
    <location>
        <begin position="1"/>
        <end position="33"/>
    </location>
</feature>
<dbReference type="Pfam" id="PF18044">
    <property type="entry name" value="zf-CCCH_4"/>
    <property type="match status" value="1"/>
</dbReference>
<reference evidence="9" key="2">
    <citation type="submission" date="2025-08" db="UniProtKB">
        <authorList>
            <consortium name="RefSeq"/>
        </authorList>
    </citation>
    <scope>IDENTIFICATION</scope>
    <source>
        <tissue evidence="9">Young leaves</tissue>
    </source>
</reference>
<dbReference type="SMART" id="SM00356">
    <property type="entry name" value="ZnF_C3H1"/>
    <property type="match status" value="1"/>
</dbReference>
<protein>
    <submittedName>
        <fullName evidence="9">Zinc finger CCCH domain-containing protein 62-like</fullName>
    </submittedName>
</protein>
<dbReference type="InterPro" id="IPR041367">
    <property type="entry name" value="Znf-CCCH_4"/>
</dbReference>
<dbReference type="InterPro" id="IPR056116">
    <property type="entry name" value="DUF7699"/>
</dbReference>
<dbReference type="Gene3D" id="4.10.1000.10">
    <property type="entry name" value="Zinc finger, CCCH-type"/>
    <property type="match status" value="1"/>
</dbReference>
<evidence type="ECO:0000256" key="2">
    <source>
        <dbReference type="ARBA" id="ARBA00022771"/>
    </source>
</evidence>
<evidence type="ECO:0000259" key="6">
    <source>
        <dbReference type="PROSITE" id="PS50103"/>
    </source>
</evidence>
<name>A0A8B8K009_ABRPR</name>
<dbReference type="InterPro" id="IPR003034">
    <property type="entry name" value="SAP_dom"/>
</dbReference>
<dbReference type="Pfam" id="PF02037">
    <property type="entry name" value="SAP"/>
    <property type="match status" value="1"/>
</dbReference>
<organism evidence="8 9">
    <name type="scientific">Abrus precatorius</name>
    <name type="common">Indian licorice</name>
    <name type="synonym">Glycine abrus</name>
    <dbReference type="NCBI Taxonomy" id="3816"/>
    <lineage>
        <taxon>Eukaryota</taxon>
        <taxon>Viridiplantae</taxon>
        <taxon>Streptophyta</taxon>
        <taxon>Embryophyta</taxon>
        <taxon>Tracheophyta</taxon>
        <taxon>Spermatophyta</taxon>
        <taxon>Magnoliopsida</taxon>
        <taxon>eudicotyledons</taxon>
        <taxon>Gunneridae</taxon>
        <taxon>Pentapetalae</taxon>
        <taxon>rosids</taxon>
        <taxon>fabids</taxon>
        <taxon>Fabales</taxon>
        <taxon>Fabaceae</taxon>
        <taxon>Papilionoideae</taxon>
        <taxon>50 kb inversion clade</taxon>
        <taxon>NPAAA clade</taxon>
        <taxon>indigoferoid/millettioid clade</taxon>
        <taxon>Abreae</taxon>
        <taxon>Abrus</taxon>
    </lineage>
</organism>
<dbReference type="OrthoDB" id="690722at2759"/>
<dbReference type="InterPro" id="IPR036361">
    <property type="entry name" value="SAP_dom_sf"/>
</dbReference>
<feature type="domain" description="SAP" evidence="7">
    <location>
        <begin position="96"/>
        <end position="130"/>
    </location>
</feature>
<dbReference type="Pfam" id="PF24766">
    <property type="entry name" value="DUF7699"/>
    <property type="match status" value="1"/>
</dbReference>
<gene>
    <name evidence="9" type="primary">LOC113850466</name>
</gene>
<dbReference type="SMART" id="SM00513">
    <property type="entry name" value="SAP"/>
    <property type="match status" value="1"/>
</dbReference>
<evidence type="ECO:0000256" key="1">
    <source>
        <dbReference type="ARBA" id="ARBA00022723"/>
    </source>
</evidence>
<dbReference type="SUPFAM" id="SSF68906">
    <property type="entry name" value="SAP domain"/>
    <property type="match status" value="1"/>
</dbReference>
<dbReference type="PANTHER" id="PTHR35323:SF5">
    <property type="entry name" value="ZINC FINGER CCCH DOMAIN-CONTAINING PROTEIN 62"/>
    <property type="match status" value="1"/>
</dbReference>